<reference evidence="1 2" key="1">
    <citation type="journal article" date="2020" name="Cell">
        <title>Large-Scale Comparative Analyses of Tick Genomes Elucidate Their Genetic Diversity and Vector Capacities.</title>
        <authorList>
            <consortium name="Tick Genome and Microbiome Consortium (TIGMIC)"/>
            <person name="Jia N."/>
            <person name="Wang J."/>
            <person name="Shi W."/>
            <person name="Du L."/>
            <person name="Sun Y."/>
            <person name="Zhan W."/>
            <person name="Jiang J.F."/>
            <person name="Wang Q."/>
            <person name="Zhang B."/>
            <person name="Ji P."/>
            <person name="Bell-Sakyi L."/>
            <person name="Cui X.M."/>
            <person name="Yuan T.T."/>
            <person name="Jiang B.G."/>
            <person name="Yang W.F."/>
            <person name="Lam T.T."/>
            <person name="Chang Q.C."/>
            <person name="Ding S.J."/>
            <person name="Wang X.J."/>
            <person name="Zhu J.G."/>
            <person name="Ruan X.D."/>
            <person name="Zhao L."/>
            <person name="Wei J.T."/>
            <person name="Ye R.Z."/>
            <person name="Que T.C."/>
            <person name="Du C.H."/>
            <person name="Zhou Y.H."/>
            <person name="Cheng J.X."/>
            <person name="Dai P.F."/>
            <person name="Guo W.B."/>
            <person name="Han X.H."/>
            <person name="Huang E.J."/>
            <person name="Li L.F."/>
            <person name="Wei W."/>
            <person name="Gao Y.C."/>
            <person name="Liu J.Z."/>
            <person name="Shao H.Z."/>
            <person name="Wang X."/>
            <person name="Wang C.C."/>
            <person name="Yang T.C."/>
            <person name="Huo Q.B."/>
            <person name="Li W."/>
            <person name="Chen H.Y."/>
            <person name="Chen S.E."/>
            <person name="Zhou L.G."/>
            <person name="Ni X.B."/>
            <person name="Tian J.H."/>
            <person name="Sheng Y."/>
            <person name="Liu T."/>
            <person name="Pan Y.S."/>
            <person name="Xia L.Y."/>
            <person name="Li J."/>
            <person name="Zhao F."/>
            <person name="Cao W.C."/>
        </authorList>
    </citation>
    <scope>NUCLEOTIDE SEQUENCE [LARGE SCALE GENOMIC DNA]</scope>
    <source>
        <strain evidence="1">Iper-2018</strain>
    </source>
</reference>
<gene>
    <name evidence="1" type="ORF">HPB47_010944</name>
</gene>
<proteinExistence type="predicted"/>
<keyword evidence="2" id="KW-1185">Reference proteome</keyword>
<protein>
    <submittedName>
        <fullName evidence="1">Uncharacterized protein</fullName>
    </submittedName>
</protein>
<name>A0AC60NXW3_IXOPE</name>
<organism evidence="1 2">
    <name type="scientific">Ixodes persulcatus</name>
    <name type="common">Taiga tick</name>
    <dbReference type="NCBI Taxonomy" id="34615"/>
    <lineage>
        <taxon>Eukaryota</taxon>
        <taxon>Metazoa</taxon>
        <taxon>Ecdysozoa</taxon>
        <taxon>Arthropoda</taxon>
        <taxon>Chelicerata</taxon>
        <taxon>Arachnida</taxon>
        <taxon>Acari</taxon>
        <taxon>Parasitiformes</taxon>
        <taxon>Ixodida</taxon>
        <taxon>Ixodoidea</taxon>
        <taxon>Ixodidae</taxon>
        <taxon>Ixodinae</taxon>
        <taxon>Ixodes</taxon>
    </lineage>
</organism>
<evidence type="ECO:0000313" key="1">
    <source>
        <dbReference type="EMBL" id="KAG0411918.1"/>
    </source>
</evidence>
<dbReference type="Proteomes" id="UP000805193">
    <property type="component" value="Unassembled WGS sequence"/>
</dbReference>
<accession>A0AC60NXW3</accession>
<sequence length="102" mass="11485">FPLTETWHLVYRNYEDDPAFGTSKCLRFAQVQPEKDGAYPVVALYGADNQSVNAVITLDANEDYTVKNQIVFHPDGQDEPLPLYVSFLDPGRCGVNRNVYVS</sequence>
<feature type="non-terminal residue" evidence="1">
    <location>
        <position position="1"/>
    </location>
</feature>
<evidence type="ECO:0000313" key="2">
    <source>
        <dbReference type="Proteomes" id="UP000805193"/>
    </source>
</evidence>
<feature type="non-terminal residue" evidence="1">
    <location>
        <position position="102"/>
    </location>
</feature>
<dbReference type="EMBL" id="JABSTQ010011392">
    <property type="protein sequence ID" value="KAG0411918.1"/>
    <property type="molecule type" value="Genomic_DNA"/>
</dbReference>
<comment type="caution">
    <text evidence="1">The sequence shown here is derived from an EMBL/GenBank/DDBJ whole genome shotgun (WGS) entry which is preliminary data.</text>
</comment>